<evidence type="ECO:0000313" key="1">
    <source>
        <dbReference type="EMBL" id="GAG84462.1"/>
    </source>
</evidence>
<protein>
    <submittedName>
        <fullName evidence="1">Uncharacterized protein</fullName>
    </submittedName>
</protein>
<gene>
    <name evidence="1" type="ORF">S01H4_31961</name>
</gene>
<dbReference type="EMBL" id="BART01016653">
    <property type="protein sequence ID" value="GAG84462.1"/>
    <property type="molecule type" value="Genomic_DNA"/>
</dbReference>
<reference evidence="1" key="1">
    <citation type="journal article" date="2014" name="Front. Microbiol.">
        <title>High frequency of phylogenetically diverse reductive dehalogenase-homologous genes in deep subseafloor sedimentary metagenomes.</title>
        <authorList>
            <person name="Kawai M."/>
            <person name="Futagami T."/>
            <person name="Toyoda A."/>
            <person name="Takaki Y."/>
            <person name="Nishi S."/>
            <person name="Hori S."/>
            <person name="Arai W."/>
            <person name="Tsubouchi T."/>
            <person name="Morono Y."/>
            <person name="Uchiyama I."/>
            <person name="Ito T."/>
            <person name="Fujiyama A."/>
            <person name="Inagaki F."/>
            <person name="Takami H."/>
        </authorList>
    </citation>
    <scope>NUCLEOTIDE SEQUENCE</scope>
    <source>
        <strain evidence="1">Expedition CK06-06</strain>
    </source>
</reference>
<organism evidence="1">
    <name type="scientific">marine sediment metagenome</name>
    <dbReference type="NCBI Taxonomy" id="412755"/>
    <lineage>
        <taxon>unclassified sequences</taxon>
        <taxon>metagenomes</taxon>
        <taxon>ecological metagenomes</taxon>
    </lineage>
</organism>
<dbReference type="Gene3D" id="3.40.630.10">
    <property type="entry name" value="Zn peptidases"/>
    <property type="match status" value="1"/>
</dbReference>
<name>X1BTJ5_9ZZZZ</name>
<sequence>MKKAVRLSIGSILFFAALTTPGVLAQEDLQINPVPSPKFQELYDQIDQNMQAHIAFLQELIQSQQEGEEAVQQLVARRLEEIGCNTEVLKVLPSSIRMD</sequence>
<proteinExistence type="predicted"/>
<accession>X1BTJ5</accession>
<comment type="caution">
    <text evidence="1">The sequence shown here is derived from an EMBL/GenBank/DDBJ whole genome shotgun (WGS) entry which is preliminary data.</text>
</comment>
<dbReference type="AlphaFoldDB" id="X1BTJ5"/>
<feature type="non-terminal residue" evidence="1">
    <location>
        <position position="99"/>
    </location>
</feature>